<protein>
    <submittedName>
        <fullName evidence="1">Uncharacterized protein</fullName>
    </submittedName>
</protein>
<evidence type="ECO:0000313" key="2">
    <source>
        <dbReference type="Proteomes" id="UP001498398"/>
    </source>
</evidence>
<name>A0ABR1IP74_9AGAR</name>
<sequence length="409" mass="47567">MFLPLRYSYSQITGIPIPADNVLGKRLVNALKSFDEHYVDFKNFHQGLSKTVGEETLAEWDEMVKLWEEDRDEFCPYDSNAGGDEGAHFKKMELKLAHEEHSRLLSGLPGYPSSLCVFLVEGIMLQEIQRSIELFITINGHMSPTQELELQKRRTSLLKRIIHFHSLQRLLMLRLVDVLSEADWQHVERPDHDQPEKIKLILPSDCGTRAARIRACVGDLPEVEERLCVAEVEDALEGVRDGLRARTATSRFKIQNVTGQVGSTRASGILRQIDIRIHTRKIRYRVARDALLRLRGHGEWEEVLWELKDADIRGLSERSLTREEIEAREQLQKRVTHELNLGDEDFYFEEEGIYNRIEGESKHVLSWIWWDQRELAEKDENDPEYIDGECPCTNTPAVYIYQQHPDYVY</sequence>
<gene>
    <name evidence="1" type="ORF">VKT23_019446</name>
</gene>
<accession>A0ABR1IP74</accession>
<dbReference type="Proteomes" id="UP001498398">
    <property type="component" value="Unassembled WGS sequence"/>
</dbReference>
<proteinExistence type="predicted"/>
<reference evidence="1 2" key="1">
    <citation type="submission" date="2024-01" db="EMBL/GenBank/DDBJ databases">
        <title>A draft genome for the cacao thread blight pathogen Marasmiellus scandens.</title>
        <authorList>
            <person name="Baruah I.K."/>
            <person name="Leung J."/>
            <person name="Bukari Y."/>
            <person name="Amoako-Attah I."/>
            <person name="Meinhardt L.W."/>
            <person name="Bailey B.A."/>
            <person name="Cohen S.P."/>
        </authorList>
    </citation>
    <scope>NUCLEOTIDE SEQUENCE [LARGE SCALE GENOMIC DNA]</scope>
    <source>
        <strain evidence="1 2">GH-19</strain>
    </source>
</reference>
<organism evidence="1 2">
    <name type="scientific">Marasmiellus scandens</name>
    <dbReference type="NCBI Taxonomy" id="2682957"/>
    <lineage>
        <taxon>Eukaryota</taxon>
        <taxon>Fungi</taxon>
        <taxon>Dikarya</taxon>
        <taxon>Basidiomycota</taxon>
        <taxon>Agaricomycotina</taxon>
        <taxon>Agaricomycetes</taxon>
        <taxon>Agaricomycetidae</taxon>
        <taxon>Agaricales</taxon>
        <taxon>Marasmiineae</taxon>
        <taxon>Omphalotaceae</taxon>
        <taxon>Marasmiellus</taxon>
    </lineage>
</organism>
<evidence type="ECO:0000313" key="1">
    <source>
        <dbReference type="EMBL" id="KAK7435749.1"/>
    </source>
</evidence>
<keyword evidence="2" id="KW-1185">Reference proteome</keyword>
<dbReference type="EMBL" id="JBANRG010000102">
    <property type="protein sequence ID" value="KAK7435749.1"/>
    <property type="molecule type" value="Genomic_DNA"/>
</dbReference>
<comment type="caution">
    <text evidence="1">The sequence shown here is derived from an EMBL/GenBank/DDBJ whole genome shotgun (WGS) entry which is preliminary data.</text>
</comment>